<dbReference type="RefSeq" id="WP_111600551.1">
    <property type="nucleotide sequence ID" value="NZ_QLLL01000019.1"/>
</dbReference>
<dbReference type="AlphaFoldDB" id="A0A327Q184"/>
<sequence length="105" mass="11499">MGNPEQILTEYKAKIEVVTQQFLNAYLAEVPKDNRTIDTAGAFLGKHNDSFRKAVATIGVDMLHNHGLGPEVQQVVLENNSWAVAKLFVEVMNASSSVPLFGSKL</sequence>
<gene>
    <name evidence="1" type="ORF">LX64_05182</name>
</gene>
<accession>A0A327Q184</accession>
<keyword evidence="2" id="KW-1185">Reference proteome</keyword>
<protein>
    <submittedName>
        <fullName evidence="1">Uncharacterized protein</fullName>
    </submittedName>
</protein>
<evidence type="ECO:0000313" key="2">
    <source>
        <dbReference type="Proteomes" id="UP000249547"/>
    </source>
</evidence>
<dbReference type="EMBL" id="QLLL01000019">
    <property type="protein sequence ID" value="RAI96982.1"/>
    <property type="molecule type" value="Genomic_DNA"/>
</dbReference>
<organism evidence="1 2">
    <name type="scientific">Chitinophaga skermanii</name>
    <dbReference type="NCBI Taxonomy" id="331697"/>
    <lineage>
        <taxon>Bacteria</taxon>
        <taxon>Pseudomonadati</taxon>
        <taxon>Bacteroidota</taxon>
        <taxon>Chitinophagia</taxon>
        <taxon>Chitinophagales</taxon>
        <taxon>Chitinophagaceae</taxon>
        <taxon>Chitinophaga</taxon>
    </lineage>
</organism>
<evidence type="ECO:0000313" key="1">
    <source>
        <dbReference type="EMBL" id="RAI96982.1"/>
    </source>
</evidence>
<proteinExistence type="predicted"/>
<reference evidence="1 2" key="1">
    <citation type="submission" date="2018-06" db="EMBL/GenBank/DDBJ databases">
        <title>Genomic Encyclopedia of Archaeal and Bacterial Type Strains, Phase II (KMG-II): from individual species to whole genera.</title>
        <authorList>
            <person name="Goeker M."/>
        </authorList>
    </citation>
    <scope>NUCLEOTIDE SEQUENCE [LARGE SCALE GENOMIC DNA]</scope>
    <source>
        <strain evidence="1 2">DSM 23857</strain>
    </source>
</reference>
<comment type="caution">
    <text evidence="1">The sequence shown here is derived from an EMBL/GenBank/DDBJ whole genome shotgun (WGS) entry which is preliminary data.</text>
</comment>
<dbReference type="Proteomes" id="UP000249547">
    <property type="component" value="Unassembled WGS sequence"/>
</dbReference>
<name>A0A327Q184_9BACT</name>